<feature type="domain" description="Microcystin LR degradation protein MlrC C-terminal" evidence="1">
    <location>
        <begin position="302"/>
        <end position="479"/>
    </location>
</feature>
<gene>
    <name evidence="3" type="ORF">UFOPK2928_00178</name>
</gene>
<protein>
    <submittedName>
        <fullName evidence="3">Unannotated protein</fullName>
    </submittedName>
</protein>
<proteinExistence type="predicted"/>
<evidence type="ECO:0000259" key="1">
    <source>
        <dbReference type="Pfam" id="PF07171"/>
    </source>
</evidence>
<accession>A0A6J6VGV0</accession>
<evidence type="ECO:0000259" key="2">
    <source>
        <dbReference type="Pfam" id="PF07364"/>
    </source>
</evidence>
<evidence type="ECO:0000313" key="3">
    <source>
        <dbReference type="EMBL" id="CAB4771380.1"/>
    </source>
</evidence>
<sequence>MPFTIAIAELKQESNTSAAPTTLKDFEDFHLYFDERIKIELGESNSEVAGFLEILEKQDAVIIPIIATFAVSGGPVDKETFEYLTHRLTEKLSEIEELDGILIALHGAMVSEDFQDGDSEILRRVRSVVGDKIPICVTMDLHANITQSKVALATTICGFHTCPHVDLKETGMRAANLLMGILDHQISPKMEFIKLPLVIPASNHIDFEPGTYKDILDFAFSKEINPIIDVSVFTVQPWLDIKEVGCSVVVVSDNSRLEALETAKLIAENIWSKRELLTSTKLMDPHEAIELALKEEKGPIILSDLADGTMAGSPGDSPVVLKALLEIKPGKTAFVSICDPEFVAKAAKLGAGNSISSEIGGTWGKLFYEPTEIIGQIVLVEDAEFTFSQKSYLGMKMKMGMTALIKLDNIYLVVTSNPTTTTDPAYYASVGLDVLTAQIVVVKTHAGFRDGYRDVAKAFYLLDTPGMSSDDIAHLPYKNIERPKYPWDRSMVWEFSGL</sequence>
<dbReference type="InterPro" id="IPR010799">
    <property type="entry name" value="MlrC_C"/>
</dbReference>
<dbReference type="AlphaFoldDB" id="A0A6J6VGV0"/>
<feature type="domain" description="Microcystin LR degradation protein MlrC N-terminal" evidence="2">
    <location>
        <begin position="5"/>
        <end position="292"/>
    </location>
</feature>
<dbReference type="EMBL" id="CAEZZY010000009">
    <property type="protein sequence ID" value="CAB4771380.1"/>
    <property type="molecule type" value="Genomic_DNA"/>
</dbReference>
<name>A0A6J6VGV0_9ZZZZ</name>
<dbReference type="Pfam" id="PF07364">
    <property type="entry name" value="DUF1485"/>
    <property type="match status" value="1"/>
</dbReference>
<reference evidence="3" key="1">
    <citation type="submission" date="2020-05" db="EMBL/GenBank/DDBJ databases">
        <authorList>
            <person name="Chiriac C."/>
            <person name="Salcher M."/>
            <person name="Ghai R."/>
            <person name="Kavagutti S V."/>
        </authorList>
    </citation>
    <scope>NUCLEOTIDE SEQUENCE</scope>
</reference>
<dbReference type="Pfam" id="PF07171">
    <property type="entry name" value="MlrC_C"/>
    <property type="match status" value="1"/>
</dbReference>
<dbReference type="InterPro" id="IPR015995">
    <property type="entry name" value="MlrC_N"/>
</dbReference>
<organism evidence="3">
    <name type="scientific">freshwater metagenome</name>
    <dbReference type="NCBI Taxonomy" id="449393"/>
    <lineage>
        <taxon>unclassified sequences</taxon>
        <taxon>metagenomes</taxon>
        <taxon>ecological metagenomes</taxon>
    </lineage>
</organism>